<dbReference type="RefSeq" id="WP_386707546.1">
    <property type="nucleotide sequence ID" value="NZ_JBHRYF010000002.1"/>
</dbReference>
<feature type="transmembrane region" description="Helical" evidence="2">
    <location>
        <begin position="412"/>
        <end position="432"/>
    </location>
</feature>
<evidence type="ECO:0000313" key="5">
    <source>
        <dbReference type="Proteomes" id="UP001595724"/>
    </source>
</evidence>
<dbReference type="Proteomes" id="UP001595724">
    <property type="component" value="Unassembled WGS sequence"/>
</dbReference>
<sequence length="558" mass="59573">MPRWYTSLACLLLLFASLAAHAQTRAWIDRDQVALGETLTLNVETDDASAGAPDWSPLDKDFVVSGNSSSRQVEIIDGHASTRMLFAVALQPRREGLLTVPALRVGKHRTQPLPLTVTEAAPPARAGSAAFIEAQIDDDSPYVQQSVGYALRLYYATPLVSGQLDQATPDGASLQRVGSDLQYTREVGGKRYTVVERRFLLVPERSGPLTIPGARFIGRGAGGFFDDMFGDGSRELSANGAPRFVTVRPVPANAPQPWLPLRGLGLRYVATPQRVRAGEAATVTIEARADGATAAQFPEIELPAIDGAQVFAEPAQTDETFEDGRPKITVTRKFSIVPAHAGPLRIPGPRIAWWDVRAATARTASLPDLQWQVAAGAPGTVAPAAAPGIASSDALQDGGEARVPSVQGDARIWAWATAGFALLWLATLVWALQRKPQRLARGDARIEPAQTGAVGMDRRDLRRALDSGDFGDVADVLCAMADPPAADLDAVRERLDDAAQRDAVAALQRARWGDGDGPAARAALRAAFAAGPRWRGRGRTQTEEPLAPLYPPGTNPRA</sequence>
<keyword evidence="2" id="KW-0812">Transmembrane</keyword>
<dbReference type="InterPro" id="IPR025738">
    <property type="entry name" value="BatD"/>
</dbReference>
<organism evidence="4 5">
    <name type="scientific">Luteimonas notoginsengisoli</name>
    <dbReference type="NCBI Taxonomy" id="1578200"/>
    <lineage>
        <taxon>Bacteria</taxon>
        <taxon>Pseudomonadati</taxon>
        <taxon>Pseudomonadota</taxon>
        <taxon>Gammaproteobacteria</taxon>
        <taxon>Lysobacterales</taxon>
        <taxon>Lysobacteraceae</taxon>
        <taxon>Luteimonas</taxon>
    </lineage>
</organism>
<keyword evidence="2" id="KW-0472">Membrane</keyword>
<dbReference type="Pfam" id="PF13584">
    <property type="entry name" value="BatD"/>
    <property type="match status" value="1"/>
</dbReference>
<proteinExistence type="predicted"/>
<evidence type="ECO:0000313" key="4">
    <source>
        <dbReference type="EMBL" id="MFC3659617.1"/>
    </source>
</evidence>
<keyword evidence="3" id="KW-0732">Signal</keyword>
<accession>A0ABV7UTL5</accession>
<keyword evidence="2" id="KW-1133">Transmembrane helix</keyword>
<name>A0ABV7UTL5_9GAMM</name>
<keyword evidence="5" id="KW-1185">Reference proteome</keyword>
<evidence type="ECO:0000256" key="1">
    <source>
        <dbReference type="SAM" id="MobiDB-lite"/>
    </source>
</evidence>
<evidence type="ECO:0000256" key="2">
    <source>
        <dbReference type="SAM" id="Phobius"/>
    </source>
</evidence>
<dbReference type="PANTHER" id="PTHR40940">
    <property type="entry name" value="PROTEIN BATD-RELATED"/>
    <property type="match status" value="1"/>
</dbReference>
<comment type="caution">
    <text evidence="4">The sequence shown here is derived from an EMBL/GenBank/DDBJ whole genome shotgun (WGS) entry which is preliminary data.</text>
</comment>
<feature type="region of interest" description="Disordered" evidence="1">
    <location>
        <begin position="532"/>
        <end position="558"/>
    </location>
</feature>
<feature type="chain" id="PRO_5045612980" evidence="3">
    <location>
        <begin position="23"/>
        <end position="558"/>
    </location>
</feature>
<gene>
    <name evidence="4" type="ORF">ACFOM9_05925</name>
</gene>
<feature type="compositionally biased region" description="Pro residues" evidence="1">
    <location>
        <begin position="548"/>
        <end position="558"/>
    </location>
</feature>
<dbReference type="EMBL" id="JBHRYF010000002">
    <property type="protein sequence ID" value="MFC3659617.1"/>
    <property type="molecule type" value="Genomic_DNA"/>
</dbReference>
<dbReference type="PANTHER" id="PTHR40940:SF1">
    <property type="entry name" value="PROTEIN BATD"/>
    <property type="match status" value="1"/>
</dbReference>
<protein>
    <submittedName>
        <fullName evidence="4">BatD family protein</fullName>
    </submittedName>
</protein>
<evidence type="ECO:0000256" key="3">
    <source>
        <dbReference type="SAM" id="SignalP"/>
    </source>
</evidence>
<feature type="signal peptide" evidence="3">
    <location>
        <begin position="1"/>
        <end position="22"/>
    </location>
</feature>
<reference evidence="5" key="1">
    <citation type="journal article" date="2019" name="Int. J. Syst. Evol. Microbiol.">
        <title>The Global Catalogue of Microorganisms (GCM) 10K type strain sequencing project: providing services to taxonomists for standard genome sequencing and annotation.</title>
        <authorList>
            <consortium name="The Broad Institute Genomics Platform"/>
            <consortium name="The Broad Institute Genome Sequencing Center for Infectious Disease"/>
            <person name="Wu L."/>
            <person name="Ma J."/>
        </authorList>
    </citation>
    <scope>NUCLEOTIDE SEQUENCE [LARGE SCALE GENOMIC DNA]</scope>
    <source>
        <strain evidence="5">KCTC 42211</strain>
    </source>
</reference>